<protein>
    <submittedName>
        <fullName evidence="2">Uncharacterized protein</fullName>
    </submittedName>
</protein>
<evidence type="ECO:0000313" key="3">
    <source>
        <dbReference type="Proteomes" id="UP001152888"/>
    </source>
</evidence>
<feature type="transmembrane region" description="Helical" evidence="1">
    <location>
        <begin position="28"/>
        <end position="53"/>
    </location>
</feature>
<keyword evidence="1" id="KW-1133">Transmembrane helix</keyword>
<name>A0A9P0MKT5_ACAOB</name>
<proteinExistence type="predicted"/>
<organism evidence="2 3">
    <name type="scientific">Acanthoscelides obtectus</name>
    <name type="common">Bean weevil</name>
    <name type="synonym">Bruchus obtectus</name>
    <dbReference type="NCBI Taxonomy" id="200917"/>
    <lineage>
        <taxon>Eukaryota</taxon>
        <taxon>Metazoa</taxon>
        <taxon>Ecdysozoa</taxon>
        <taxon>Arthropoda</taxon>
        <taxon>Hexapoda</taxon>
        <taxon>Insecta</taxon>
        <taxon>Pterygota</taxon>
        <taxon>Neoptera</taxon>
        <taxon>Endopterygota</taxon>
        <taxon>Coleoptera</taxon>
        <taxon>Polyphaga</taxon>
        <taxon>Cucujiformia</taxon>
        <taxon>Chrysomeloidea</taxon>
        <taxon>Chrysomelidae</taxon>
        <taxon>Bruchinae</taxon>
        <taxon>Bruchini</taxon>
        <taxon>Acanthoscelides</taxon>
    </lineage>
</organism>
<comment type="caution">
    <text evidence="2">The sequence shown here is derived from an EMBL/GenBank/DDBJ whole genome shotgun (WGS) entry which is preliminary data.</text>
</comment>
<evidence type="ECO:0000256" key="1">
    <source>
        <dbReference type="SAM" id="Phobius"/>
    </source>
</evidence>
<dbReference type="OrthoDB" id="6735673at2759"/>
<evidence type="ECO:0000313" key="2">
    <source>
        <dbReference type="EMBL" id="CAH2014059.1"/>
    </source>
</evidence>
<dbReference type="AlphaFoldDB" id="A0A9P0MKT5"/>
<keyword evidence="1" id="KW-0812">Transmembrane</keyword>
<gene>
    <name evidence="2" type="ORF">ACAOBT_LOCUS33859</name>
</gene>
<keyword evidence="3" id="KW-1185">Reference proteome</keyword>
<keyword evidence="1" id="KW-0472">Membrane</keyword>
<dbReference type="EMBL" id="CAKOFQ010008421">
    <property type="protein sequence ID" value="CAH2014059.1"/>
    <property type="molecule type" value="Genomic_DNA"/>
</dbReference>
<dbReference type="Proteomes" id="UP001152888">
    <property type="component" value="Unassembled WGS sequence"/>
</dbReference>
<accession>A0A9P0MKT5</accession>
<reference evidence="2" key="1">
    <citation type="submission" date="2022-03" db="EMBL/GenBank/DDBJ databases">
        <authorList>
            <person name="Sayadi A."/>
        </authorList>
    </citation>
    <scope>NUCLEOTIDE SEQUENCE</scope>
</reference>
<sequence length="129" mass="15240">MIFTELFSYITLHTYIALSRISSKLTTLYSLSTCLFTISIFLLSIIILFITHWKHQKILTVKRIEADEDAVLPTTSLMDYPESYRSRHTTPFSSVDELNRKSVYSFYDNVPTNYENHYHVKYLRRSDIV</sequence>